<proteinExistence type="predicted"/>
<gene>
    <name evidence="1" type="ORF">EXIGLDRAFT_725681</name>
</gene>
<evidence type="ECO:0000313" key="1">
    <source>
        <dbReference type="EMBL" id="KZW03221.1"/>
    </source>
</evidence>
<dbReference type="Proteomes" id="UP000077266">
    <property type="component" value="Unassembled WGS sequence"/>
</dbReference>
<name>A0A165Q833_EXIGL</name>
<reference evidence="1 2" key="1">
    <citation type="journal article" date="2016" name="Mol. Biol. Evol.">
        <title>Comparative Genomics of Early-Diverging Mushroom-Forming Fungi Provides Insights into the Origins of Lignocellulose Decay Capabilities.</title>
        <authorList>
            <person name="Nagy L.G."/>
            <person name="Riley R."/>
            <person name="Tritt A."/>
            <person name="Adam C."/>
            <person name="Daum C."/>
            <person name="Floudas D."/>
            <person name="Sun H."/>
            <person name="Yadav J.S."/>
            <person name="Pangilinan J."/>
            <person name="Larsson K.H."/>
            <person name="Matsuura K."/>
            <person name="Barry K."/>
            <person name="Labutti K."/>
            <person name="Kuo R."/>
            <person name="Ohm R.A."/>
            <person name="Bhattacharya S.S."/>
            <person name="Shirouzu T."/>
            <person name="Yoshinaga Y."/>
            <person name="Martin F.M."/>
            <person name="Grigoriev I.V."/>
            <person name="Hibbett D.S."/>
        </authorList>
    </citation>
    <scope>NUCLEOTIDE SEQUENCE [LARGE SCALE GENOMIC DNA]</scope>
    <source>
        <strain evidence="1 2">HHB12029</strain>
    </source>
</reference>
<dbReference type="AlphaFoldDB" id="A0A165Q833"/>
<sequence>MPLISLKQWTERVLTDLFTAPLQSPTTEYPITLEQHFELVIAEEAEIRVNGQSLSRGELRTLLADMREQWTIENITFIRTLEHLEDVSRGAQAGEVGTMFDAHGHYNQNRRFAAEIRICANVTIAWQSVGDDDDRRKISAMTMVYVEVPATKE</sequence>
<accession>A0A165Q833</accession>
<dbReference type="EMBL" id="KV425884">
    <property type="protein sequence ID" value="KZW03221.1"/>
    <property type="molecule type" value="Genomic_DNA"/>
</dbReference>
<protein>
    <submittedName>
        <fullName evidence="1">Uncharacterized protein</fullName>
    </submittedName>
</protein>
<dbReference type="OrthoDB" id="10456469at2759"/>
<organism evidence="1 2">
    <name type="scientific">Exidia glandulosa HHB12029</name>
    <dbReference type="NCBI Taxonomy" id="1314781"/>
    <lineage>
        <taxon>Eukaryota</taxon>
        <taxon>Fungi</taxon>
        <taxon>Dikarya</taxon>
        <taxon>Basidiomycota</taxon>
        <taxon>Agaricomycotina</taxon>
        <taxon>Agaricomycetes</taxon>
        <taxon>Auriculariales</taxon>
        <taxon>Exidiaceae</taxon>
        <taxon>Exidia</taxon>
    </lineage>
</organism>
<evidence type="ECO:0000313" key="2">
    <source>
        <dbReference type="Proteomes" id="UP000077266"/>
    </source>
</evidence>
<dbReference type="InParanoid" id="A0A165Q833"/>
<keyword evidence="2" id="KW-1185">Reference proteome</keyword>